<keyword evidence="5" id="KW-0378">Hydrolase</keyword>
<comment type="caution">
    <text evidence="11">The sequence shown here is derived from an EMBL/GenBank/DDBJ whole genome shotgun (WGS) entry which is preliminary data.</text>
</comment>
<feature type="domain" description="Peptidase M13 C-terminal" evidence="9">
    <location>
        <begin position="515"/>
        <end position="717"/>
    </location>
</feature>
<dbReference type="Gene3D" id="1.10.1380.10">
    <property type="entry name" value="Neutral endopeptidase , domain2"/>
    <property type="match status" value="1"/>
</dbReference>
<dbReference type="GO" id="GO:0005886">
    <property type="term" value="C:plasma membrane"/>
    <property type="evidence" value="ECO:0007669"/>
    <property type="project" value="TreeGrafter"/>
</dbReference>
<evidence type="ECO:0000256" key="7">
    <source>
        <dbReference type="ARBA" id="ARBA00023049"/>
    </source>
</evidence>
<evidence type="ECO:0000256" key="8">
    <source>
        <dbReference type="SAM" id="SignalP"/>
    </source>
</evidence>
<dbReference type="GO" id="GO:0046872">
    <property type="term" value="F:metal ion binding"/>
    <property type="evidence" value="ECO:0007669"/>
    <property type="project" value="UniProtKB-KW"/>
</dbReference>
<dbReference type="PROSITE" id="PS51885">
    <property type="entry name" value="NEPRILYSIN"/>
    <property type="match status" value="1"/>
</dbReference>
<keyword evidence="6" id="KW-0862">Zinc</keyword>
<evidence type="ECO:0000313" key="12">
    <source>
        <dbReference type="Proteomes" id="UP000820818"/>
    </source>
</evidence>
<dbReference type="Pfam" id="PF05649">
    <property type="entry name" value="Peptidase_M13_N"/>
    <property type="match status" value="1"/>
</dbReference>
<dbReference type="Pfam" id="PF01431">
    <property type="entry name" value="Peptidase_M13"/>
    <property type="match status" value="1"/>
</dbReference>
<evidence type="ECO:0000259" key="10">
    <source>
        <dbReference type="Pfam" id="PF05649"/>
    </source>
</evidence>
<proteinExistence type="inferred from homology"/>
<dbReference type="PANTHER" id="PTHR11733:SF237">
    <property type="entry name" value="NEPRILYSIN-LIKE 4"/>
    <property type="match status" value="1"/>
</dbReference>
<dbReference type="CDD" id="cd08662">
    <property type="entry name" value="M13"/>
    <property type="match status" value="1"/>
</dbReference>
<comment type="cofactor">
    <cofactor evidence="1">
        <name>Zn(2+)</name>
        <dbReference type="ChEBI" id="CHEBI:29105"/>
    </cofactor>
</comment>
<accession>A0AAD5KVB8</accession>
<keyword evidence="7" id="KW-0482">Metalloprotease</keyword>
<protein>
    <submittedName>
        <fullName evidence="11">Uncharacterized protein</fullName>
    </submittedName>
</protein>
<dbReference type="Gene3D" id="3.40.390.10">
    <property type="entry name" value="Collagenase (Catalytic Domain)"/>
    <property type="match status" value="1"/>
</dbReference>
<keyword evidence="3" id="KW-0645">Protease</keyword>
<evidence type="ECO:0000256" key="2">
    <source>
        <dbReference type="ARBA" id="ARBA00007357"/>
    </source>
</evidence>
<name>A0AAD5KVB8_9CRUS</name>
<keyword evidence="8" id="KW-0732">Signal</keyword>
<gene>
    <name evidence="11" type="ORF">GHT06_012133</name>
</gene>
<comment type="similarity">
    <text evidence="2">Belongs to the peptidase M13 family.</text>
</comment>
<dbReference type="SUPFAM" id="SSF55486">
    <property type="entry name" value="Metalloproteases ('zincins'), catalytic domain"/>
    <property type="match status" value="1"/>
</dbReference>
<keyword evidence="12" id="KW-1185">Reference proteome</keyword>
<evidence type="ECO:0000256" key="1">
    <source>
        <dbReference type="ARBA" id="ARBA00001947"/>
    </source>
</evidence>
<keyword evidence="4" id="KW-0479">Metal-binding</keyword>
<dbReference type="Proteomes" id="UP000820818">
    <property type="component" value="Linkage Group LG3"/>
</dbReference>
<feature type="domain" description="Peptidase M13 N-terminal" evidence="10">
    <location>
        <begin position="51"/>
        <end position="455"/>
    </location>
</feature>
<dbReference type="GO" id="GO:0004222">
    <property type="term" value="F:metalloendopeptidase activity"/>
    <property type="evidence" value="ECO:0007669"/>
    <property type="project" value="InterPro"/>
</dbReference>
<evidence type="ECO:0000259" key="9">
    <source>
        <dbReference type="Pfam" id="PF01431"/>
    </source>
</evidence>
<dbReference type="PRINTS" id="PR00786">
    <property type="entry name" value="NEPRILYSIN"/>
</dbReference>
<dbReference type="InterPro" id="IPR018497">
    <property type="entry name" value="Peptidase_M13_C"/>
</dbReference>
<sequence>MCSNDLVPFDLFYFAIVFVILRLSHGVPVSSDVDTKAAIELVEAMDATVDPCQDFFQYACGGWIKKNSIPQSKSGWSQFDIVNRKLTHDLTEILKEKNSHTDPFPVRLARQMYSDCMDNDTTESLGLTPLTNYLDQFGGWPMTLDHWKESSFNWTNTTASALTTFNLPLLISIFNDLDTENTQTSVIYIDQDSLYLPRSVLVDLTGNPAIATAYKKVIVESAKAIRDWLRSNVTDVQIESQVDAVLKFESQLATITVSDGDRRNNSRMYNPMTLMQLQNWTDGLSINNSPNKINWLEYLNAIYSSANITIPKTERLVIVEPDYLKQLVQLLNRTPPRVLANYIHWRIVDALAMFTNQRMADLQFEFAKVTEGISKPILRSHQCVDVVNELMGMALGSVYVQKVFDDQSVEEIQEMIVNLKRAFKSLVSEASWMDSTTKSIAKDKVDAMNELIAYPTWLKNKTALEDYYDGIITTSTGSHFYNIQQVHSFLNQNELASLREKPNRTEWNEKPTIVNAFYSGTTNSITFPAAILQPPFFQKGRSAAINYGAMGSMIGHEITHGFDDEGRQSDKYGNTAQWWSEKTLELYQERATCFINEYSNFTVLTGSKLNGVNTQGENIADNGGVREALRAYRYYVAANGWADSTKFENLTPEQVFFLAYANSLCGTDTPQALRTLIEKDPHSPYRYRVIGTLSNNEDFVRAFKCGPGTPMNRLNKCVLW</sequence>
<feature type="chain" id="PRO_5041903151" evidence="8">
    <location>
        <begin position="27"/>
        <end position="720"/>
    </location>
</feature>
<dbReference type="GO" id="GO:0016485">
    <property type="term" value="P:protein processing"/>
    <property type="evidence" value="ECO:0007669"/>
    <property type="project" value="TreeGrafter"/>
</dbReference>
<dbReference type="InterPro" id="IPR008753">
    <property type="entry name" value="Peptidase_M13_N"/>
</dbReference>
<dbReference type="EMBL" id="WJBH02000003">
    <property type="protein sequence ID" value="KAI9561177.1"/>
    <property type="molecule type" value="Genomic_DNA"/>
</dbReference>
<evidence type="ECO:0000256" key="3">
    <source>
        <dbReference type="ARBA" id="ARBA00022670"/>
    </source>
</evidence>
<dbReference type="InterPro" id="IPR024079">
    <property type="entry name" value="MetalloPept_cat_dom_sf"/>
</dbReference>
<feature type="signal peptide" evidence="8">
    <location>
        <begin position="1"/>
        <end position="26"/>
    </location>
</feature>
<evidence type="ECO:0000256" key="5">
    <source>
        <dbReference type="ARBA" id="ARBA00022801"/>
    </source>
</evidence>
<dbReference type="PANTHER" id="PTHR11733">
    <property type="entry name" value="ZINC METALLOPROTEASE FAMILY M13 NEPRILYSIN-RELATED"/>
    <property type="match status" value="1"/>
</dbReference>
<organism evidence="11 12">
    <name type="scientific">Daphnia sinensis</name>
    <dbReference type="NCBI Taxonomy" id="1820382"/>
    <lineage>
        <taxon>Eukaryota</taxon>
        <taxon>Metazoa</taxon>
        <taxon>Ecdysozoa</taxon>
        <taxon>Arthropoda</taxon>
        <taxon>Crustacea</taxon>
        <taxon>Branchiopoda</taxon>
        <taxon>Diplostraca</taxon>
        <taxon>Cladocera</taxon>
        <taxon>Anomopoda</taxon>
        <taxon>Daphniidae</taxon>
        <taxon>Daphnia</taxon>
        <taxon>Daphnia similis group</taxon>
    </lineage>
</organism>
<dbReference type="InterPro" id="IPR000718">
    <property type="entry name" value="Peptidase_M13"/>
</dbReference>
<evidence type="ECO:0000313" key="11">
    <source>
        <dbReference type="EMBL" id="KAI9561177.1"/>
    </source>
</evidence>
<dbReference type="InterPro" id="IPR042089">
    <property type="entry name" value="Peptidase_M13_dom_2"/>
</dbReference>
<evidence type="ECO:0000256" key="4">
    <source>
        <dbReference type="ARBA" id="ARBA00022723"/>
    </source>
</evidence>
<evidence type="ECO:0000256" key="6">
    <source>
        <dbReference type="ARBA" id="ARBA00022833"/>
    </source>
</evidence>
<dbReference type="AlphaFoldDB" id="A0AAD5KVB8"/>
<reference evidence="11 12" key="1">
    <citation type="submission" date="2022-05" db="EMBL/GenBank/DDBJ databases">
        <title>A multi-omics perspective on studying reproductive biology in Daphnia sinensis.</title>
        <authorList>
            <person name="Jia J."/>
        </authorList>
    </citation>
    <scope>NUCLEOTIDE SEQUENCE [LARGE SCALE GENOMIC DNA]</scope>
    <source>
        <strain evidence="11 12">WSL</strain>
    </source>
</reference>